<sequence>MRVKIFTFIILVLFLFAGFTFAEDLTCEEQFKELKTIIFNSTENKESTLLHTEVLCKDDDSTIVKVKGRFLYGKTFRLEMVVDQDVGKRYIFPYVKSNVR</sequence>
<protein>
    <submittedName>
        <fullName evidence="2">Uncharacterized protein</fullName>
    </submittedName>
</protein>
<dbReference type="AlphaFoldDB" id="A0A5D0MG12"/>
<feature type="signal peptide" evidence="1">
    <location>
        <begin position="1"/>
        <end position="22"/>
    </location>
</feature>
<comment type="caution">
    <text evidence="2">The sequence shown here is derived from an EMBL/GenBank/DDBJ whole genome shotgun (WGS) entry which is preliminary data.</text>
</comment>
<reference evidence="2 3" key="1">
    <citation type="submission" date="2019-08" db="EMBL/GenBank/DDBJ databases">
        <title>Genomic characterization of a novel candidate phylum (ARYD3) from a high temperature, high salinity tertiary oil reservoir in north central Oklahoma, USA.</title>
        <authorList>
            <person name="Youssef N.H."/>
            <person name="Yadav A."/>
            <person name="Elshahed M.S."/>
        </authorList>
    </citation>
    <scope>NUCLEOTIDE SEQUENCE [LARGE SCALE GENOMIC DNA]</scope>
    <source>
        <strain evidence="2">ARYD1</strain>
    </source>
</reference>
<feature type="chain" id="PRO_5022787210" evidence="1">
    <location>
        <begin position="23"/>
        <end position="100"/>
    </location>
</feature>
<name>A0A5D0MG12_FLESI</name>
<evidence type="ECO:0000313" key="2">
    <source>
        <dbReference type="EMBL" id="TYB32617.1"/>
    </source>
</evidence>
<evidence type="ECO:0000256" key="1">
    <source>
        <dbReference type="SAM" id="SignalP"/>
    </source>
</evidence>
<dbReference type="RefSeq" id="WP_303701876.1">
    <property type="nucleotide sequence ID" value="NZ_VSIV01000307.1"/>
</dbReference>
<dbReference type="Proteomes" id="UP000323337">
    <property type="component" value="Unassembled WGS sequence"/>
</dbReference>
<organism evidence="2 3">
    <name type="scientific">Flexistipes sinusarabici</name>
    <dbReference type="NCBI Taxonomy" id="2352"/>
    <lineage>
        <taxon>Bacteria</taxon>
        <taxon>Pseudomonadati</taxon>
        <taxon>Deferribacterota</taxon>
        <taxon>Deferribacteres</taxon>
        <taxon>Deferribacterales</taxon>
        <taxon>Flexistipitaceae</taxon>
        <taxon>Flexistipes</taxon>
    </lineage>
</organism>
<dbReference type="EMBL" id="VSIV01000307">
    <property type="protein sequence ID" value="TYB32617.1"/>
    <property type="molecule type" value="Genomic_DNA"/>
</dbReference>
<evidence type="ECO:0000313" key="3">
    <source>
        <dbReference type="Proteomes" id="UP000323337"/>
    </source>
</evidence>
<gene>
    <name evidence="2" type="ORF">FXF49_10630</name>
</gene>
<proteinExistence type="predicted"/>
<accession>A0A5D0MG12</accession>
<keyword evidence="1" id="KW-0732">Signal</keyword>